<keyword evidence="1" id="KW-1133">Transmembrane helix</keyword>
<dbReference type="Proteomes" id="UP000667802">
    <property type="component" value="Unassembled WGS sequence"/>
</dbReference>
<dbReference type="PANTHER" id="PTHR36716:SF2">
    <property type="entry name" value="F3H9.20 PROTEIN"/>
    <property type="match status" value="1"/>
</dbReference>
<organism evidence="2 3">
    <name type="scientific">Aetokthonos hydrillicola Thurmond2011</name>
    <dbReference type="NCBI Taxonomy" id="2712845"/>
    <lineage>
        <taxon>Bacteria</taxon>
        <taxon>Bacillati</taxon>
        <taxon>Cyanobacteriota</taxon>
        <taxon>Cyanophyceae</taxon>
        <taxon>Nostocales</taxon>
        <taxon>Hapalosiphonaceae</taxon>
        <taxon>Aetokthonos</taxon>
    </lineage>
</organism>
<keyword evidence="3" id="KW-1185">Reference proteome</keyword>
<keyword evidence="1" id="KW-0472">Membrane</keyword>
<gene>
    <name evidence="2" type="ORF">G7B40_014140</name>
</gene>
<dbReference type="PANTHER" id="PTHR36716">
    <property type="entry name" value="F3H9.20 PROTEIN"/>
    <property type="match status" value="1"/>
</dbReference>
<name>A0AAP5M812_9CYAN</name>
<protein>
    <submittedName>
        <fullName evidence="2">DUF2301 domain-containing membrane protein</fullName>
    </submittedName>
</protein>
<evidence type="ECO:0000313" key="3">
    <source>
        <dbReference type="Proteomes" id="UP000667802"/>
    </source>
</evidence>
<keyword evidence="1" id="KW-0812">Transmembrane</keyword>
<comment type="caution">
    <text evidence="2">The sequence shown here is derived from an EMBL/GenBank/DDBJ whole genome shotgun (WGS) entry which is preliminary data.</text>
</comment>
<feature type="transmembrane region" description="Helical" evidence="1">
    <location>
        <begin position="176"/>
        <end position="194"/>
    </location>
</feature>
<feature type="transmembrane region" description="Helical" evidence="1">
    <location>
        <begin position="90"/>
        <end position="110"/>
    </location>
</feature>
<dbReference type="InterPro" id="IPR019275">
    <property type="entry name" value="DUF2301"/>
</dbReference>
<dbReference type="AlphaFoldDB" id="A0AAP5M812"/>
<feature type="transmembrane region" description="Helical" evidence="1">
    <location>
        <begin position="152"/>
        <end position="170"/>
    </location>
</feature>
<feature type="transmembrane region" description="Helical" evidence="1">
    <location>
        <begin position="122"/>
        <end position="140"/>
    </location>
</feature>
<evidence type="ECO:0000256" key="1">
    <source>
        <dbReference type="SAM" id="Phobius"/>
    </source>
</evidence>
<reference evidence="3" key="1">
    <citation type="journal article" date="2021" name="Science">
        <title>Hunting the eagle killer: A cyanobacterial neurotoxin causes vacuolar myelinopathy.</title>
        <authorList>
            <person name="Breinlinger S."/>
            <person name="Phillips T.J."/>
            <person name="Haram B.N."/>
            <person name="Mares J."/>
            <person name="Martinez Yerena J.A."/>
            <person name="Hrouzek P."/>
            <person name="Sobotka R."/>
            <person name="Henderson W.M."/>
            <person name="Schmieder P."/>
            <person name="Williams S.M."/>
            <person name="Lauderdale J.D."/>
            <person name="Wilde H.D."/>
            <person name="Gerrin W."/>
            <person name="Kust A."/>
            <person name="Washington J.W."/>
            <person name="Wagner C."/>
            <person name="Geier B."/>
            <person name="Liebeke M."/>
            <person name="Enke H."/>
            <person name="Niedermeyer T.H.J."/>
            <person name="Wilde S.B."/>
        </authorList>
    </citation>
    <scope>NUCLEOTIDE SEQUENCE [LARGE SCALE GENOMIC DNA]</scope>
    <source>
        <strain evidence="3">Thurmond2011</strain>
    </source>
</reference>
<dbReference type="RefSeq" id="WP_208342203.1">
    <property type="nucleotide sequence ID" value="NZ_CAWQFN010000103.1"/>
</dbReference>
<proteinExistence type="predicted"/>
<evidence type="ECO:0000313" key="2">
    <source>
        <dbReference type="EMBL" id="MDR9895700.1"/>
    </source>
</evidence>
<dbReference type="EMBL" id="JAALHA020000005">
    <property type="protein sequence ID" value="MDR9895700.1"/>
    <property type="molecule type" value="Genomic_DNA"/>
</dbReference>
<accession>A0AAP5M812</accession>
<feature type="transmembrane region" description="Helical" evidence="1">
    <location>
        <begin position="64"/>
        <end position="83"/>
    </location>
</feature>
<feature type="transmembrane region" description="Helical" evidence="1">
    <location>
        <begin position="30"/>
        <end position="52"/>
    </location>
</feature>
<sequence length="218" mass="24098">MTQLQEPQPIIYQGQFGDFTINQDDRTGVIIYRAALMVAAVSFAIGSLLVLLKNDSSSVQFLTPLYACFSLALGVSLLTIHIYMVSLHRLLQVCWALGTLASIVIALNSSEPLALTVYTQPITLLGIGFTFVALTGIYFKEAFCFNRLETKLLAFIVPLLLLGHLVGVRSLQWEQVLLGLWAILFMVFALRKAVQGIPADIGDKSVFTYLKQQRSVKP</sequence>
<dbReference type="Pfam" id="PF10063">
    <property type="entry name" value="DUF2301"/>
    <property type="match status" value="1"/>
</dbReference>